<dbReference type="AlphaFoldDB" id="A0AAD9Q606"/>
<dbReference type="Proteomes" id="UP001249851">
    <property type="component" value="Unassembled WGS sequence"/>
</dbReference>
<proteinExistence type="predicted"/>
<evidence type="ECO:0000313" key="1">
    <source>
        <dbReference type="EMBL" id="KAK2555326.1"/>
    </source>
</evidence>
<dbReference type="EMBL" id="JARQWQ010000063">
    <property type="protein sequence ID" value="KAK2555326.1"/>
    <property type="molecule type" value="Genomic_DNA"/>
</dbReference>
<name>A0AAD9Q606_ACRCE</name>
<evidence type="ECO:0000313" key="2">
    <source>
        <dbReference type="Proteomes" id="UP001249851"/>
    </source>
</evidence>
<sequence length="81" mass="9028">MNLLAAYMAVSISVDSIAKSDPPHQDVLRKSTVKTIILIAPRFCKTYAQVKRGTITKRESFKNDLPSHVAPCTVEVRKRSV</sequence>
<accession>A0AAD9Q606</accession>
<protein>
    <submittedName>
        <fullName evidence="1">Uncharacterized protein</fullName>
    </submittedName>
</protein>
<organism evidence="1 2">
    <name type="scientific">Acropora cervicornis</name>
    <name type="common">Staghorn coral</name>
    <dbReference type="NCBI Taxonomy" id="6130"/>
    <lineage>
        <taxon>Eukaryota</taxon>
        <taxon>Metazoa</taxon>
        <taxon>Cnidaria</taxon>
        <taxon>Anthozoa</taxon>
        <taxon>Hexacorallia</taxon>
        <taxon>Scleractinia</taxon>
        <taxon>Astrocoeniina</taxon>
        <taxon>Acroporidae</taxon>
        <taxon>Acropora</taxon>
    </lineage>
</organism>
<reference evidence="1" key="2">
    <citation type="journal article" date="2023" name="Science">
        <title>Genomic signatures of disease resistance in endangered staghorn corals.</title>
        <authorList>
            <person name="Vollmer S.V."/>
            <person name="Selwyn J.D."/>
            <person name="Despard B.A."/>
            <person name="Roesel C.L."/>
        </authorList>
    </citation>
    <scope>NUCLEOTIDE SEQUENCE</scope>
    <source>
        <strain evidence="1">K2</strain>
    </source>
</reference>
<reference evidence="1" key="1">
    <citation type="journal article" date="2023" name="G3 (Bethesda)">
        <title>Whole genome assembly and annotation of the endangered Caribbean coral Acropora cervicornis.</title>
        <authorList>
            <person name="Selwyn J.D."/>
            <person name="Vollmer S.V."/>
        </authorList>
    </citation>
    <scope>NUCLEOTIDE SEQUENCE</scope>
    <source>
        <strain evidence="1">K2</strain>
    </source>
</reference>
<comment type="caution">
    <text evidence="1">The sequence shown here is derived from an EMBL/GenBank/DDBJ whole genome shotgun (WGS) entry which is preliminary data.</text>
</comment>
<gene>
    <name evidence="1" type="ORF">P5673_022956</name>
</gene>
<keyword evidence="2" id="KW-1185">Reference proteome</keyword>